<keyword evidence="4 9" id="KW-0560">Oxidoreductase</keyword>
<dbReference type="EMBL" id="JADCNM010000007">
    <property type="protein sequence ID" value="KAG0475407.1"/>
    <property type="molecule type" value="Genomic_DNA"/>
</dbReference>
<feature type="domain" description="Copper amine oxidase N3-terminal" evidence="11">
    <location>
        <begin position="2"/>
        <end position="97"/>
    </location>
</feature>
<feature type="active site" description="Schiff-base intermediate with substrate; via topaquinone" evidence="7">
    <location>
        <position position="220"/>
    </location>
</feature>
<organism evidence="12 13">
    <name type="scientific">Vanilla planifolia</name>
    <name type="common">Vanilla</name>
    <dbReference type="NCBI Taxonomy" id="51239"/>
    <lineage>
        <taxon>Eukaryota</taxon>
        <taxon>Viridiplantae</taxon>
        <taxon>Streptophyta</taxon>
        <taxon>Embryophyta</taxon>
        <taxon>Tracheophyta</taxon>
        <taxon>Spermatophyta</taxon>
        <taxon>Magnoliopsida</taxon>
        <taxon>Liliopsida</taxon>
        <taxon>Asparagales</taxon>
        <taxon>Orchidaceae</taxon>
        <taxon>Vanilloideae</taxon>
        <taxon>Vanilleae</taxon>
        <taxon>Vanilla</taxon>
    </lineage>
</organism>
<keyword evidence="2 9" id="KW-0479">Metal-binding</keyword>
<comment type="similarity">
    <text evidence="1 9">Belongs to the copper/topaquinone oxidase family.</text>
</comment>
<dbReference type="Pfam" id="PF01179">
    <property type="entry name" value="Cu_amine_oxid"/>
    <property type="match status" value="2"/>
</dbReference>
<dbReference type="GO" id="GO:0009308">
    <property type="term" value="P:amine metabolic process"/>
    <property type="evidence" value="ECO:0007669"/>
    <property type="project" value="UniProtKB-UniRule"/>
</dbReference>
<evidence type="ECO:0000256" key="5">
    <source>
        <dbReference type="ARBA" id="ARBA00023008"/>
    </source>
</evidence>
<evidence type="ECO:0000256" key="2">
    <source>
        <dbReference type="ARBA" id="ARBA00022723"/>
    </source>
</evidence>
<evidence type="ECO:0000313" key="12">
    <source>
        <dbReference type="EMBL" id="KAG0475407.1"/>
    </source>
</evidence>
<keyword evidence="6" id="KW-1015">Disulfide bond</keyword>
<evidence type="ECO:0000256" key="3">
    <source>
        <dbReference type="ARBA" id="ARBA00022772"/>
    </source>
</evidence>
<feature type="modified residue" description="2',4',5'-topaquinone" evidence="8">
    <location>
        <position position="220"/>
    </location>
</feature>
<evidence type="ECO:0000256" key="1">
    <source>
        <dbReference type="ARBA" id="ARBA00007983"/>
    </source>
</evidence>
<protein>
    <recommendedName>
        <fullName evidence="9">Amine oxidase</fullName>
        <ecNumber evidence="9">1.4.3.-</ecNumber>
    </recommendedName>
</protein>
<dbReference type="InterPro" id="IPR049947">
    <property type="entry name" value="Cu_Am_Ox_Cu-bd"/>
</dbReference>
<name>A0A835QX45_VANPL</name>
<keyword evidence="5 9" id="KW-0186">Copper</keyword>
<sequence>MLNVEEQVAVLALPFKYAPFLESVNKRGLALRDVVCGTFAIGWFGEKQDKRLVKMQCFVTGETVNLYMRPIEGITIVADMEAVEIVEYEDRVVIPVPAAAGTEYRASRQLPPYGPRGKPVVVTQPEGKGFTFEGNVVRGYLSELFVPYMDPSEEWYFKTYFDIGEYGFGPYSSSLKAGIDCPHNAEYMDGYYANGAGSPFCCVTEEVSLVVRTVANSGNYDYVFDWEFKTSGSIKLSAGRTGTLEVRATDYTNAEQMIGDQHGTLVAPNTIGVFHDHFATYHLDLDVDGPENSFVKANLRTVRAEGCTTPRKSYWTVVSETAKTEADARIAHNEGPRASFFCESRRKTRLGNAVGYRLIRSGAAATALMSEEDYPQKRADYTKKGLWVTPYHKSEKWPSGVYVDMSHGEDNLAVWSMRNRSIENTDIVVWYTIGVHHVPSQEDFPLMPMLNMGFELRPYNFFEHNPVIGTQPFGKH</sequence>
<evidence type="ECO:0000256" key="9">
    <source>
        <dbReference type="RuleBase" id="RU000672"/>
    </source>
</evidence>
<evidence type="ECO:0000259" key="10">
    <source>
        <dbReference type="Pfam" id="PF01179"/>
    </source>
</evidence>
<evidence type="ECO:0000256" key="6">
    <source>
        <dbReference type="ARBA" id="ARBA00023157"/>
    </source>
</evidence>
<dbReference type="GO" id="GO:0048038">
    <property type="term" value="F:quinone binding"/>
    <property type="evidence" value="ECO:0007669"/>
    <property type="project" value="InterPro"/>
</dbReference>
<comment type="caution">
    <text evidence="12">The sequence shown here is derived from an EMBL/GenBank/DDBJ whole genome shotgun (WGS) entry which is preliminary data.</text>
</comment>
<gene>
    <name evidence="12" type="ORF">HPP92_015093</name>
</gene>
<evidence type="ECO:0000259" key="11">
    <source>
        <dbReference type="Pfam" id="PF02728"/>
    </source>
</evidence>
<dbReference type="Pfam" id="PF02728">
    <property type="entry name" value="Cu_amine_oxidN3"/>
    <property type="match status" value="1"/>
</dbReference>
<dbReference type="PROSITE" id="PS01165">
    <property type="entry name" value="COPPER_AMINE_OXID_2"/>
    <property type="match status" value="1"/>
</dbReference>
<dbReference type="Gene3D" id="3.10.450.40">
    <property type="match status" value="1"/>
</dbReference>
<dbReference type="PANTHER" id="PTHR10638:SF71">
    <property type="entry name" value="AMINE OXIDASE"/>
    <property type="match status" value="1"/>
</dbReference>
<dbReference type="InterPro" id="IPR015802">
    <property type="entry name" value="Cu_amine_oxidase_N3"/>
</dbReference>
<dbReference type="EC" id="1.4.3.-" evidence="9"/>
<feature type="active site" description="Proton acceptor" evidence="7">
    <location>
        <position position="162"/>
    </location>
</feature>
<dbReference type="GO" id="GO:0008131">
    <property type="term" value="F:primary methylamine oxidase activity"/>
    <property type="evidence" value="ECO:0007669"/>
    <property type="project" value="InterPro"/>
</dbReference>
<comment type="PTM">
    <text evidence="8 9">Topaquinone (TPQ) is generated by copper-dependent autoxidation of a specific tyrosyl residue.</text>
</comment>
<keyword evidence="3 7" id="KW-0801">TPQ</keyword>
<dbReference type="Gene3D" id="2.70.98.20">
    <property type="entry name" value="Copper amine oxidase, catalytic domain"/>
    <property type="match status" value="1"/>
</dbReference>
<dbReference type="SUPFAM" id="SSF49998">
    <property type="entry name" value="Amine oxidase catalytic domain"/>
    <property type="match status" value="1"/>
</dbReference>
<feature type="domain" description="Copper amine oxidase catalytic" evidence="10">
    <location>
        <begin position="203"/>
        <end position="467"/>
    </location>
</feature>
<proteinExistence type="inferred from homology"/>
<accession>A0A835QX45</accession>
<dbReference type="InterPro" id="IPR015798">
    <property type="entry name" value="Cu_amine_oxidase_C"/>
</dbReference>
<dbReference type="InterPro" id="IPR016182">
    <property type="entry name" value="Cu_amine_oxidase_N-reg"/>
</dbReference>
<dbReference type="InterPro" id="IPR000269">
    <property type="entry name" value="Cu_amine_oxidase"/>
</dbReference>
<dbReference type="Proteomes" id="UP000639772">
    <property type="component" value="Chromosome 7"/>
</dbReference>
<comment type="cofactor">
    <cofactor evidence="9">
        <name>Cu cation</name>
        <dbReference type="ChEBI" id="CHEBI:23378"/>
    </cofactor>
    <text evidence="9">Contains 1 topaquinone per subunit.</text>
</comment>
<dbReference type="GO" id="GO:0005507">
    <property type="term" value="F:copper ion binding"/>
    <property type="evidence" value="ECO:0007669"/>
    <property type="project" value="InterPro"/>
</dbReference>
<dbReference type="FunFam" id="3.10.450.40:FF:000005">
    <property type="entry name" value="Amine oxidase"/>
    <property type="match status" value="1"/>
</dbReference>
<evidence type="ECO:0000256" key="8">
    <source>
        <dbReference type="PIRSR" id="PIRSR600269-51"/>
    </source>
</evidence>
<dbReference type="OrthoDB" id="5379943at2759"/>
<feature type="domain" description="Copper amine oxidase catalytic" evidence="10">
    <location>
        <begin position="137"/>
        <end position="199"/>
    </location>
</feature>
<evidence type="ECO:0000256" key="7">
    <source>
        <dbReference type="PIRSR" id="PIRSR600269-50"/>
    </source>
</evidence>
<dbReference type="SUPFAM" id="SSF54416">
    <property type="entry name" value="Amine oxidase N-terminal region"/>
    <property type="match status" value="1"/>
</dbReference>
<reference evidence="12 13" key="1">
    <citation type="journal article" date="2020" name="Nat. Food">
        <title>A phased Vanilla planifolia genome enables genetic improvement of flavour and production.</title>
        <authorList>
            <person name="Hasing T."/>
            <person name="Tang H."/>
            <person name="Brym M."/>
            <person name="Khazi F."/>
            <person name="Huang T."/>
            <person name="Chambers A.H."/>
        </authorList>
    </citation>
    <scope>NUCLEOTIDE SEQUENCE [LARGE SCALE GENOMIC DNA]</scope>
    <source>
        <tissue evidence="12">Leaf</tissue>
    </source>
</reference>
<dbReference type="InterPro" id="IPR036460">
    <property type="entry name" value="Cu_amine_oxidase_C_sf"/>
</dbReference>
<evidence type="ECO:0000256" key="4">
    <source>
        <dbReference type="ARBA" id="ARBA00023002"/>
    </source>
</evidence>
<dbReference type="AlphaFoldDB" id="A0A835QX45"/>
<dbReference type="PANTHER" id="PTHR10638">
    <property type="entry name" value="COPPER AMINE OXIDASE"/>
    <property type="match status" value="1"/>
</dbReference>
<evidence type="ECO:0000313" key="13">
    <source>
        <dbReference type="Proteomes" id="UP000639772"/>
    </source>
</evidence>